<comment type="subcellular location">
    <subcellularLocation>
        <location evidence="2 17">Mitochondrion membrane</location>
        <topology evidence="2 17">Multi-pass membrane protein</topology>
    </subcellularLocation>
</comment>
<keyword evidence="8 17" id="KW-0812">Transmembrane</keyword>
<feature type="transmembrane region" description="Helical" evidence="17">
    <location>
        <begin position="297"/>
        <end position="319"/>
    </location>
</feature>
<evidence type="ECO:0000256" key="10">
    <source>
        <dbReference type="ARBA" id="ARBA00022982"/>
    </source>
</evidence>
<evidence type="ECO:0000256" key="9">
    <source>
        <dbReference type="ARBA" id="ARBA00022967"/>
    </source>
</evidence>
<organism evidence="19">
    <name type="scientific">Leptopilina myrica</name>
    <name type="common">nomen nudum</name>
    <dbReference type="NCBI Taxonomy" id="2964900"/>
    <lineage>
        <taxon>Eukaryota</taxon>
        <taxon>Metazoa</taxon>
        <taxon>Ecdysozoa</taxon>
        <taxon>Arthropoda</taxon>
        <taxon>Hexapoda</taxon>
        <taxon>Insecta</taxon>
        <taxon>Pterygota</taxon>
        <taxon>Neoptera</taxon>
        <taxon>Endopterygota</taxon>
        <taxon>Hymenoptera</taxon>
        <taxon>Apocrita</taxon>
        <taxon>Proctotrupomorpha</taxon>
        <taxon>Cynipoidea</taxon>
        <taxon>Figitidae</taxon>
        <taxon>Eucoilinae</taxon>
        <taxon>Leptopilina</taxon>
    </lineage>
</organism>
<evidence type="ECO:0000256" key="4">
    <source>
        <dbReference type="ARBA" id="ARBA00012944"/>
    </source>
</evidence>
<evidence type="ECO:0000259" key="18">
    <source>
        <dbReference type="Pfam" id="PF00361"/>
    </source>
</evidence>
<keyword evidence="13 17" id="KW-0830">Ubiquinone</keyword>
<dbReference type="GO" id="GO:0008137">
    <property type="term" value="F:NADH dehydrogenase (ubiquinone) activity"/>
    <property type="evidence" value="ECO:0007669"/>
    <property type="project" value="UniProtKB-UniRule"/>
</dbReference>
<feature type="transmembrane region" description="Helical" evidence="17">
    <location>
        <begin position="270"/>
        <end position="291"/>
    </location>
</feature>
<comment type="similarity">
    <text evidence="3 17">Belongs to the complex I subunit 4 family.</text>
</comment>
<comment type="function">
    <text evidence="1">Core subunit of the mitochondrial membrane respiratory chain NADH dehydrogenase (Complex I) that is believed to belong to the minimal assembly required for catalysis. Complex I functions in the transfer of electrons from NADH to the respiratory chain. The immediate electron acceptor for the enzyme is believed to be ubiquinone.</text>
</comment>
<reference evidence="19" key="1">
    <citation type="submission" date="2024-05" db="EMBL/GenBank/DDBJ databases">
        <authorList>
            <person name="Zhang J."/>
        </authorList>
    </citation>
    <scope>NUCLEOTIDE SEQUENCE</scope>
</reference>
<feature type="transmembrane region" description="Helical" evidence="17">
    <location>
        <begin position="58"/>
        <end position="76"/>
    </location>
</feature>
<evidence type="ECO:0000256" key="17">
    <source>
        <dbReference type="RuleBase" id="RU003297"/>
    </source>
</evidence>
<feature type="transmembrane region" description="Helical" evidence="17">
    <location>
        <begin position="331"/>
        <end position="349"/>
    </location>
</feature>
<gene>
    <name evidence="19" type="primary">NAD4</name>
</gene>
<dbReference type="Pfam" id="PF00361">
    <property type="entry name" value="Proton_antipo_M"/>
    <property type="match status" value="1"/>
</dbReference>
<geneLocation type="mitochondrion" evidence="19"/>
<feature type="transmembrane region" description="Helical" evidence="17">
    <location>
        <begin position="134"/>
        <end position="157"/>
    </location>
</feature>
<dbReference type="GO" id="GO:0042773">
    <property type="term" value="P:ATP synthesis coupled electron transport"/>
    <property type="evidence" value="ECO:0007669"/>
    <property type="project" value="InterPro"/>
</dbReference>
<evidence type="ECO:0000256" key="11">
    <source>
        <dbReference type="ARBA" id="ARBA00022989"/>
    </source>
</evidence>
<evidence type="ECO:0000256" key="12">
    <source>
        <dbReference type="ARBA" id="ARBA00023027"/>
    </source>
</evidence>
<protein>
    <recommendedName>
        <fullName evidence="5 17">NADH-ubiquinone oxidoreductase chain 4</fullName>
        <ecNumber evidence="4 17">7.1.1.2</ecNumber>
    </recommendedName>
</protein>
<evidence type="ECO:0000256" key="3">
    <source>
        <dbReference type="ARBA" id="ARBA00009025"/>
    </source>
</evidence>
<evidence type="ECO:0000256" key="8">
    <source>
        <dbReference type="ARBA" id="ARBA00022692"/>
    </source>
</evidence>
<comment type="function">
    <text evidence="17">Core subunit of the mitochondrial membrane respiratory chain NADH dehydrogenase (Complex I) which catalyzes electron transfer from NADH through the respiratory chain, using ubiquinone as an electron acceptor. Essential for the catalytic activity and assembly of complex I.</text>
</comment>
<evidence type="ECO:0000256" key="5">
    <source>
        <dbReference type="ARBA" id="ARBA00021006"/>
    </source>
</evidence>
<keyword evidence="9" id="KW-1278">Translocase</keyword>
<feature type="transmembrane region" description="Helical" evidence="17">
    <location>
        <begin position="107"/>
        <end position="127"/>
    </location>
</feature>
<evidence type="ECO:0000256" key="13">
    <source>
        <dbReference type="ARBA" id="ARBA00023075"/>
    </source>
</evidence>
<dbReference type="GO" id="GO:0003954">
    <property type="term" value="F:NADH dehydrogenase activity"/>
    <property type="evidence" value="ECO:0007669"/>
    <property type="project" value="TreeGrafter"/>
</dbReference>
<feature type="transmembrane region" description="Helical" evidence="17">
    <location>
        <begin position="369"/>
        <end position="395"/>
    </location>
</feature>
<feature type="transmembrane region" description="Helical" evidence="17">
    <location>
        <begin position="177"/>
        <end position="200"/>
    </location>
</feature>
<dbReference type="EMBL" id="PP848115">
    <property type="protein sequence ID" value="XBG54801.1"/>
    <property type="molecule type" value="Genomic_DNA"/>
</dbReference>
<keyword evidence="10 17" id="KW-0249">Electron transport</keyword>
<dbReference type="InterPro" id="IPR001750">
    <property type="entry name" value="ND/Mrp_TM"/>
</dbReference>
<keyword evidence="12 17" id="KW-0520">NAD</keyword>
<evidence type="ECO:0000256" key="1">
    <source>
        <dbReference type="ARBA" id="ARBA00003257"/>
    </source>
</evidence>
<dbReference type="PANTHER" id="PTHR43507:SF20">
    <property type="entry name" value="NADH-UBIQUINONE OXIDOREDUCTASE CHAIN 4"/>
    <property type="match status" value="1"/>
</dbReference>
<dbReference type="EC" id="7.1.1.2" evidence="4 17"/>
<keyword evidence="15 17" id="KW-0472">Membrane</keyword>
<feature type="transmembrane region" description="Helical" evidence="17">
    <location>
        <begin position="207"/>
        <end position="227"/>
    </location>
</feature>
<dbReference type="GO" id="GO:0031966">
    <property type="term" value="C:mitochondrial membrane"/>
    <property type="evidence" value="ECO:0007669"/>
    <property type="project" value="UniProtKB-SubCell"/>
</dbReference>
<dbReference type="InterPro" id="IPR003918">
    <property type="entry name" value="NADH_UbQ_OxRdtase"/>
</dbReference>
<evidence type="ECO:0000313" key="19">
    <source>
        <dbReference type="EMBL" id="XBG54801.1"/>
    </source>
</evidence>
<comment type="catalytic activity">
    <reaction evidence="16 17">
        <text>a ubiquinone + NADH + 5 H(+)(in) = a ubiquinol + NAD(+) + 4 H(+)(out)</text>
        <dbReference type="Rhea" id="RHEA:29091"/>
        <dbReference type="Rhea" id="RHEA-COMP:9565"/>
        <dbReference type="Rhea" id="RHEA-COMP:9566"/>
        <dbReference type="ChEBI" id="CHEBI:15378"/>
        <dbReference type="ChEBI" id="CHEBI:16389"/>
        <dbReference type="ChEBI" id="CHEBI:17976"/>
        <dbReference type="ChEBI" id="CHEBI:57540"/>
        <dbReference type="ChEBI" id="CHEBI:57945"/>
        <dbReference type="EC" id="7.1.1.2"/>
    </reaction>
</comment>
<feature type="transmembrane region" description="Helical" evidence="17">
    <location>
        <begin position="239"/>
        <end position="261"/>
    </location>
</feature>
<sequence length="436" mass="50141">MKLILTMLIAPILILTPFMFFSLLNWTLLMSLLFLIFFTPLYSSTKVLWMIFIDQNSFYLTLLTIWIFSLMILIWSNMSFKKIYLVLLTSLMLFLTLSFLSVSYITFYIFFEASIIPTLFLILGWGAQFERMEAGIYMLIYTLFASLPLMMILIKLFKISHMMNMILLMNTNLLKNVYFYMYTLFPFLVKLPIFFLHLWLPKAHVEAPVTGSMILAAIMLKLGGYGILRMTLIMELMNFSYNIYVSSLSLFGSLLTSLICLKQIDMKKLVAYSSVVHMSLMVASLITMNLTGMLGSLMMMVSHGLCSSALFFLVNISYTRLKSRSMLLNKGLMNITPSLTLFWFILNIFNMAAPPSLNLFSEILLINSILTFSLTLIPLIMILSFSSVLYSMYFYSSTQHGSLNKNINIFTSINTQEFLALSLHTIPLLILITNFY</sequence>
<keyword evidence="14 17" id="KW-0496">Mitochondrion</keyword>
<evidence type="ECO:0000256" key="6">
    <source>
        <dbReference type="ARBA" id="ARBA00022448"/>
    </source>
</evidence>
<evidence type="ECO:0000256" key="7">
    <source>
        <dbReference type="ARBA" id="ARBA00022660"/>
    </source>
</evidence>
<dbReference type="GO" id="GO:0048039">
    <property type="term" value="F:ubiquinone binding"/>
    <property type="evidence" value="ECO:0007669"/>
    <property type="project" value="TreeGrafter"/>
</dbReference>
<name>A0AAU7BN04_9HYME</name>
<proteinExistence type="inferred from homology"/>
<dbReference type="PRINTS" id="PR01437">
    <property type="entry name" value="NUOXDRDTASE4"/>
</dbReference>
<keyword evidence="6 17" id="KW-0813">Transport</keyword>
<feature type="domain" description="NADH:quinone oxidoreductase/Mrp antiporter transmembrane" evidence="18">
    <location>
        <begin position="103"/>
        <end position="385"/>
    </location>
</feature>
<accession>A0AAU7BN04</accession>
<feature type="transmembrane region" description="Helical" evidence="17">
    <location>
        <begin position="83"/>
        <end position="101"/>
    </location>
</feature>
<keyword evidence="11 17" id="KW-1133">Transmembrane helix</keyword>
<feature type="transmembrane region" description="Helical" evidence="17">
    <location>
        <begin position="12"/>
        <end position="38"/>
    </location>
</feature>
<dbReference type="GO" id="GO:0015990">
    <property type="term" value="P:electron transport coupled proton transport"/>
    <property type="evidence" value="ECO:0007669"/>
    <property type="project" value="TreeGrafter"/>
</dbReference>
<evidence type="ECO:0000256" key="16">
    <source>
        <dbReference type="ARBA" id="ARBA00049551"/>
    </source>
</evidence>
<dbReference type="PANTHER" id="PTHR43507">
    <property type="entry name" value="NADH-UBIQUINONE OXIDOREDUCTASE CHAIN 4"/>
    <property type="match status" value="1"/>
</dbReference>
<dbReference type="AlphaFoldDB" id="A0AAU7BN04"/>
<evidence type="ECO:0000256" key="15">
    <source>
        <dbReference type="ARBA" id="ARBA00023136"/>
    </source>
</evidence>
<evidence type="ECO:0000256" key="2">
    <source>
        <dbReference type="ARBA" id="ARBA00004225"/>
    </source>
</evidence>
<evidence type="ECO:0000256" key="14">
    <source>
        <dbReference type="ARBA" id="ARBA00023128"/>
    </source>
</evidence>
<keyword evidence="7 17" id="KW-0679">Respiratory chain</keyword>